<dbReference type="RefSeq" id="WP_228475715.1">
    <property type="nucleotide sequence ID" value="NZ_CEEK01000015.1"/>
</dbReference>
<accession>A0A0Z8MUM6</accession>
<name>A0A0Z8MUM6_STRSU</name>
<organism evidence="1 2">
    <name type="scientific">Streptococcus suis</name>
    <dbReference type="NCBI Taxonomy" id="1307"/>
    <lineage>
        <taxon>Bacteria</taxon>
        <taxon>Bacillati</taxon>
        <taxon>Bacillota</taxon>
        <taxon>Bacilli</taxon>
        <taxon>Lactobacillales</taxon>
        <taxon>Streptococcaceae</taxon>
        <taxon>Streptococcus</taxon>
    </lineage>
</organism>
<dbReference type="InterPro" id="IPR029058">
    <property type="entry name" value="AB_hydrolase_fold"/>
</dbReference>
<dbReference type="Proteomes" id="UP000069831">
    <property type="component" value="Unassembled WGS sequence"/>
</dbReference>
<evidence type="ECO:0000313" key="1">
    <source>
        <dbReference type="EMBL" id="CYW15403.1"/>
    </source>
</evidence>
<gene>
    <name evidence="1" type="ORF">ERS132457_02133</name>
</gene>
<evidence type="ECO:0000313" key="2">
    <source>
        <dbReference type="Proteomes" id="UP000069831"/>
    </source>
</evidence>
<protein>
    <submittedName>
        <fullName evidence="1">Lipase</fullName>
    </submittedName>
</protein>
<reference evidence="1 2" key="1">
    <citation type="submission" date="2016-02" db="EMBL/GenBank/DDBJ databases">
        <authorList>
            <consortium name="Pathogen Informatics"/>
        </authorList>
    </citation>
    <scope>NUCLEOTIDE SEQUENCE [LARGE SCALE GENOMIC DNA]</scope>
    <source>
        <strain evidence="1 2">LSS95</strain>
    </source>
</reference>
<dbReference type="AlphaFoldDB" id="A0A0Z8MUM6"/>
<proteinExistence type="predicted"/>
<dbReference type="NCBIfam" id="NF047388">
    <property type="entry name" value="SA1320_fam"/>
    <property type="match status" value="1"/>
</dbReference>
<dbReference type="EMBL" id="FIIR01000044">
    <property type="protein sequence ID" value="CYW15403.1"/>
    <property type="molecule type" value="Genomic_DNA"/>
</dbReference>
<dbReference type="SUPFAM" id="SSF53474">
    <property type="entry name" value="alpha/beta-Hydrolases"/>
    <property type="match status" value="1"/>
</dbReference>
<sequence>MSRADINRRVEVSADIADSVYKFEEYFVKNSDILSDKSDENIDDIEEVLNSKKAPLPPNTELKDYYYDPSTGVAAIAVYDSVTGETYIAYAGTNMDADGSADVISDVNIGFNNGLALKKLEESATSFYREVQKSGANVTVTTGHSFGDFLSTRVAIVEQTPYKFGYQGAPQSVSVKTFLEMNYDRLLSYKVISKEELDKLIVQEEIEEQRVNQLISNYSGYAVTFSTTADALTNALWDQKPNEIDFDGKTTVKGFHLDGPKDLLLNFLAKKFDTELEAVYVGNVIAIDVPIEHDMSAYKNSMEAMHYTTTAVLADLNSVDFNRDGVADFVLSPEYLVKTPIIPAWASGGAGSTINLDLGVLEVVATNLRGISTYLSDLLTLNGEGISANQQVVDGVNQRKESYKETISEQLESIALVQAVKDIDSAFEQIVDLETMLSTIVSYDSYEFSRRFDNWGSSIFYSWYKENGSSWNYNSVVNSLTRLSIGSGELRSVARNNSDVDPSKYGGIFSIGTRTNVARRGEELINSFEEEIESVTKGIGNRSSYSDGIPLAIGEVLDVIHFNLQAVIQCVNYTVEVVEKIKDAMISVDAQLASDITKLDLSLISPVDVSIYTDYQTFLESTGVFDDMSVLKAYDDQIDKKAEELANSMSTEFSNYLSEVSSEISSTNSLLSTIVSTSNKLTNQMETNVYYKEWGEKEKHYYGRVGDFISISYAISRLQSESSEIDRMLTTASTKVNTVVGALGNLYEPFRRGAEDAIYGLSGLEAIVKAQLSISEVLLSMKSRFEEMKVQISSNQGVAVNALGEKMDEIISLMSTSEQLITDCFGN</sequence>